<dbReference type="RefSeq" id="XP_015279073.1">
    <property type="nucleotide sequence ID" value="XM_015423587.1"/>
</dbReference>
<dbReference type="PANTHER" id="PTHR15129:SF1">
    <property type="entry name" value="SRC KINASE-ASSOCIATED PHOSPHOPROTEIN 1"/>
    <property type="match status" value="1"/>
</dbReference>
<evidence type="ECO:0000256" key="1">
    <source>
        <dbReference type="ARBA" id="ARBA00004123"/>
    </source>
</evidence>
<dbReference type="InterPro" id="IPR037781">
    <property type="entry name" value="SKAP_fam"/>
</dbReference>
<sequence>AEISCPKATQELGLILKQGYLEKKSRDPKIFGSEWQKRWCVLNQMAFSYYANEKSKQPKGRFPIENYRARLASYLRKDARRDCCFELMCPGKRTYEFTAPSPEDAKDWVDQILFLLQDMRSLVIPCEEDVREEAYDDIDSFDSSHTMLQKNSSLNPEEEEESEEESKEGIYEILPGKQIIRCIFSPLKCQ</sequence>
<evidence type="ECO:0000256" key="6">
    <source>
        <dbReference type="ARBA" id="ARBA00022553"/>
    </source>
</evidence>
<keyword evidence="5" id="KW-0963">Cytoplasm</keyword>
<dbReference type="Gene3D" id="2.30.29.30">
    <property type="entry name" value="Pleckstrin-homology domain (PH domain)/Phosphotyrosine-binding domain (PTB)"/>
    <property type="match status" value="1"/>
</dbReference>
<protein>
    <submittedName>
        <fullName evidence="12">Src kinase-associated phosphoprotein 1-like</fullName>
    </submittedName>
</protein>
<evidence type="ECO:0000256" key="3">
    <source>
        <dbReference type="ARBA" id="ARBA00004496"/>
    </source>
</evidence>
<evidence type="ECO:0000313" key="11">
    <source>
        <dbReference type="Proteomes" id="UP000694871"/>
    </source>
</evidence>
<dbReference type="Pfam" id="PF00169">
    <property type="entry name" value="PH"/>
    <property type="match status" value="1"/>
</dbReference>
<evidence type="ECO:0000256" key="4">
    <source>
        <dbReference type="ARBA" id="ARBA00022475"/>
    </source>
</evidence>
<dbReference type="GeneID" id="107120816"/>
<evidence type="ECO:0000256" key="9">
    <source>
        <dbReference type="SAM" id="MobiDB-lite"/>
    </source>
</evidence>
<proteinExistence type="predicted"/>
<feature type="region of interest" description="Disordered" evidence="9">
    <location>
        <begin position="147"/>
        <end position="169"/>
    </location>
</feature>
<dbReference type="InterPro" id="IPR001849">
    <property type="entry name" value="PH_domain"/>
</dbReference>
<dbReference type="InterPro" id="IPR011993">
    <property type="entry name" value="PH-like_dom_sf"/>
</dbReference>
<dbReference type="PROSITE" id="PS50003">
    <property type="entry name" value="PH_DOMAIN"/>
    <property type="match status" value="1"/>
</dbReference>
<evidence type="ECO:0000256" key="7">
    <source>
        <dbReference type="ARBA" id="ARBA00023136"/>
    </source>
</evidence>
<name>A0ABM1KZD6_GEKJA</name>
<dbReference type="PANTHER" id="PTHR15129">
    <property type="entry name" value="SRC-ASSOCIATED ADAPTOR PROTEIN"/>
    <property type="match status" value="1"/>
</dbReference>
<dbReference type="Proteomes" id="UP000694871">
    <property type="component" value="Unplaced"/>
</dbReference>
<feature type="non-terminal residue" evidence="12">
    <location>
        <position position="1"/>
    </location>
</feature>
<keyword evidence="11" id="KW-1185">Reference proteome</keyword>
<evidence type="ECO:0000256" key="5">
    <source>
        <dbReference type="ARBA" id="ARBA00022490"/>
    </source>
</evidence>
<evidence type="ECO:0000259" key="10">
    <source>
        <dbReference type="PROSITE" id="PS50003"/>
    </source>
</evidence>
<feature type="domain" description="PH" evidence="10">
    <location>
        <begin position="14"/>
        <end position="117"/>
    </location>
</feature>
<accession>A0ABM1KZD6</accession>
<evidence type="ECO:0000256" key="2">
    <source>
        <dbReference type="ARBA" id="ARBA00004236"/>
    </source>
</evidence>
<keyword evidence="4" id="KW-1003">Cell membrane</keyword>
<keyword evidence="7" id="KW-0472">Membrane</keyword>
<keyword evidence="6" id="KW-0597">Phosphoprotein</keyword>
<feature type="compositionally biased region" description="Acidic residues" evidence="9">
    <location>
        <begin position="156"/>
        <end position="166"/>
    </location>
</feature>
<reference evidence="12" key="1">
    <citation type="submission" date="2025-08" db="UniProtKB">
        <authorList>
            <consortium name="RefSeq"/>
        </authorList>
    </citation>
    <scope>IDENTIFICATION</scope>
</reference>
<evidence type="ECO:0000256" key="8">
    <source>
        <dbReference type="ARBA" id="ARBA00023242"/>
    </source>
</evidence>
<dbReference type="SMART" id="SM00233">
    <property type="entry name" value="PH"/>
    <property type="match status" value="1"/>
</dbReference>
<keyword evidence="8" id="KW-0539">Nucleus</keyword>
<gene>
    <name evidence="12" type="primary">LOC107120816</name>
</gene>
<organism evidence="11 12">
    <name type="scientific">Gekko japonicus</name>
    <name type="common">Schlegel's Japanese gecko</name>
    <dbReference type="NCBI Taxonomy" id="146911"/>
    <lineage>
        <taxon>Eukaryota</taxon>
        <taxon>Metazoa</taxon>
        <taxon>Chordata</taxon>
        <taxon>Craniata</taxon>
        <taxon>Vertebrata</taxon>
        <taxon>Euteleostomi</taxon>
        <taxon>Lepidosauria</taxon>
        <taxon>Squamata</taxon>
        <taxon>Bifurcata</taxon>
        <taxon>Gekkota</taxon>
        <taxon>Gekkonidae</taxon>
        <taxon>Gekkoninae</taxon>
        <taxon>Gekko</taxon>
    </lineage>
</organism>
<comment type="subcellular location">
    <subcellularLocation>
        <location evidence="2">Cell membrane</location>
    </subcellularLocation>
    <subcellularLocation>
        <location evidence="3">Cytoplasm</location>
    </subcellularLocation>
    <subcellularLocation>
        <location evidence="1">Nucleus</location>
    </subcellularLocation>
</comment>
<evidence type="ECO:0000313" key="12">
    <source>
        <dbReference type="RefSeq" id="XP_015279073.1"/>
    </source>
</evidence>
<dbReference type="SUPFAM" id="SSF50729">
    <property type="entry name" value="PH domain-like"/>
    <property type="match status" value="1"/>
</dbReference>